<evidence type="ECO:0000256" key="2">
    <source>
        <dbReference type="ARBA" id="ARBA00023015"/>
    </source>
</evidence>
<evidence type="ECO:0000256" key="1">
    <source>
        <dbReference type="ARBA" id="ARBA00009437"/>
    </source>
</evidence>
<comment type="caution">
    <text evidence="7">The sequence shown here is derived from an EMBL/GenBank/DDBJ whole genome shotgun (WGS) entry which is preliminary data.</text>
</comment>
<dbReference type="Pfam" id="PF03466">
    <property type="entry name" value="LysR_substrate"/>
    <property type="match status" value="1"/>
</dbReference>
<organism evidence="7 8">
    <name type="scientific">Paractinoplanes pyxinae</name>
    <dbReference type="NCBI Taxonomy" id="2997416"/>
    <lineage>
        <taxon>Bacteria</taxon>
        <taxon>Bacillati</taxon>
        <taxon>Actinomycetota</taxon>
        <taxon>Actinomycetes</taxon>
        <taxon>Micromonosporales</taxon>
        <taxon>Micromonosporaceae</taxon>
        <taxon>Paractinoplanes</taxon>
    </lineage>
</organism>
<evidence type="ECO:0000256" key="4">
    <source>
        <dbReference type="ARBA" id="ARBA00023163"/>
    </source>
</evidence>
<accession>A0ABT4BEJ6</accession>
<dbReference type="Pfam" id="PF00126">
    <property type="entry name" value="HTH_1"/>
    <property type="match status" value="1"/>
</dbReference>
<protein>
    <submittedName>
        <fullName evidence="7">LysR family transcriptional regulator</fullName>
    </submittedName>
</protein>
<feature type="domain" description="HTH lysR-type" evidence="6">
    <location>
        <begin position="6"/>
        <end position="63"/>
    </location>
</feature>
<dbReference type="Gene3D" id="3.40.190.290">
    <property type="match status" value="1"/>
</dbReference>
<dbReference type="InterPro" id="IPR005119">
    <property type="entry name" value="LysR_subst-bd"/>
</dbReference>
<keyword evidence="2" id="KW-0805">Transcription regulation</keyword>
<keyword evidence="4" id="KW-0804">Transcription</keyword>
<keyword evidence="3" id="KW-0238">DNA-binding</keyword>
<evidence type="ECO:0000313" key="8">
    <source>
        <dbReference type="Proteomes" id="UP001151002"/>
    </source>
</evidence>
<dbReference type="RefSeq" id="WP_267568549.1">
    <property type="nucleotide sequence ID" value="NZ_JAPNTZ010000018.1"/>
</dbReference>
<dbReference type="PANTHER" id="PTHR30346:SF29">
    <property type="entry name" value="LYSR SUBSTRATE-BINDING"/>
    <property type="match status" value="1"/>
</dbReference>
<dbReference type="EMBL" id="JAPNTZ010000018">
    <property type="protein sequence ID" value="MCY1143998.1"/>
    <property type="molecule type" value="Genomic_DNA"/>
</dbReference>
<name>A0ABT4BEJ6_9ACTN</name>
<dbReference type="PRINTS" id="PR00039">
    <property type="entry name" value="HTHLYSR"/>
</dbReference>
<dbReference type="InterPro" id="IPR036390">
    <property type="entry name" value="WH_DNA-bd_sf"/>
</dbReference>
<dbReference type="InterPro" id="IPR036388">
    <property type="entry name" value="WH-like_DNA-bd_sf"/>
</dbReference>
<sequence>MTGVRVSSDALAALVVFADHLNLTRAAEQLHISQPSLSSKLANLARQLDCTLYQRTGNKLQLTADGERIAAFAREHQQRLEVFLDDLHGVPDTQPLVTAAGHTAYLYLLGPTIRRMLTERPGSIRPLHTNRQQMQAALRTGRAHLGVFSLHVRPADLATVKLATFPQTLLMPSGHRLARRTRLRLRDLAGSELIVPPPARPHRINLERALTEADVAWRVAVEAEGLPMTLDFAALGVGLAVVAGCVQPAAGLVTRPIVDLPRVTFHAVHRPGALDDPRIAALLASIQSNIPATARPHRSTSAGSQERTEGQPPRPVIRRNR</sequence>
<proteinExistence type="inferred from homology"/>
<dbReference type="SUPFAM" id="SSF46785">
    <property type="entry name" value="Winged helix' DNA-binding domain"/>
    <property type="match status" value="1"/>
</dbReference>
<keyword evidence="8" id="KW-1185">Reference proteome</keyword>
<feature type="region of interest" description="Disordered" evidence="5">
    <location>
        <begin position="292"/>
        <end position="321"/>
    </location>
</feature>
<comment type="similarity">
    <text evidence="1">Belongs to the LysR transcriptional regulatory family.</text>
</comment>
<evidence type="ECO:0000313" key="7">
    <source>
        <dbReference type="EMBL" id="MCY1143998.1"/>
    </source>
</evidence>
<dbReference type="Proteomes" id="UP001151002">
    <property type="component" value="Unassembled WGS sequence"/>
</dbReference>
<dbReference type="CDD" id="cd05466">
    <property type="entry name" value="PBP2_LTTR_substrate"/>
    <property type="match status" value="1"/>
</dbReference>
<evidence type="ECO:0000256" key="5">
    <source>
        <dbReference type="SAM" id="MobiDB-lite"/>
    </source>
</evidence>
<dbReference type="InterPro" id="IPR000847">
    <property type="entry name" value="LysR_HTH_N"/>
</dbReference>
<dbReference type="Gene3D" id="1.10.10.10">
    <property type="entry name" value="Winged helix-like DNA-binding domain superfamily/Winged helix DNA-binding domain"/>
    <property type="match status" value="1"/>
</dbReference>
<dbReference type="SUPFAM" id="SSF53850">
    <property type="entry name" value="Periplasmic binding protein-like II"/>
    <property type="match status" value="1"/>
</dbReference>
<dbReference type="PANTHER" id="PTHR30346">
    <property type="entry name" value="TRANSCRIPTIONAL DUAL REGULATOR HCAR-RELATED"/>
    <property type="match status" value="1"/>
</dbReference>
<reference evidence="7" key="1">
    <citation type="submission" date="2022-11" db="EMBL/GenBank/DDBJ databases">
        <authorList>
            <person name="Somphong A."/>
            <person name="Phongsopitanun W."/>
        </authorList>
    </citation>
    <scope>NUCLEOTIDE SEQUENCE</scope>
    <source>
        <strain evidence="7">Pm04-4</strain>
    </source>
</reference>
<evidence type="ECO:0000256" key="3">
    <source>
        <dbReference type="ARBA" id="ARBA00023125"/>
    </source>
</evidence>
<gene>
    <name evidence="7" type="ORF">OWR29_38895</name>
</gene>
<dbReference type="PROSITE" id="PS50931">
    <property type="entry name" value="HTH_LYSR"/>
    <property type="match status" value="1"/>
</dbReference>
<evidence type="ECO:0000259" key="6">
    <source>
        <dbReference type="PROSITE" id="PS50931"/>
    </source>
</evidence>